<keyword evidence="5" id="KW-1185">Reference proteome</keyword>
<dbReference type="RefSeq" id="WP_267781452.1">
    <property type="nucleotide sequence ID" value="NZ_CP113089.1"/>
</dbReference>
<dbReference type="Pfam" id="PF01841">
    <property type="entry name" value="Transglut_core"/>
    <property type="match status" value="1"/>
</dbReference>
<feature type="domain" description="Transglutaminase-like" evidence="3">
    <location>
        <begin position="476"/>
        <end position="548"/>
    </location>
</feature>
<proteinExistence type="predicted"/>
<keyword evidence="2" id="KW-0472">Membrane</keyword>
<dbReference type="Proteomes" id="UP001164706">
    <property type="component" value="Chromosome"/>
</dbReference>
<feature type="region of interest" description="Disordered" evidence="1">
    <location>
        <begin position="550"/>
        <end position="613"/>
    </location>
</feature>
<protein>
    <submittedName>
        <fullName evidence="4">TransglutaminaseTgpA domain-containing protein</fullName>
    </submittedName>
</protein>
<feature type="compositionally biased region" description="Low complexity" evidence="1">
    <location>
        <begin position="582"/>
        <end position="594"/>
    </location>
</feature>
<dbReference type="Pfam" id="PF11992">
    <property type="entry name" value="TgpA_N"/>
    <property type="match status" value="1"/>
</dbReference>
<evidence type="ECO:0000313" key="5">
    <source>
        <dbReference type="Proteomes" id="UP001164706"/>
    </source>
</evidence>
<feature type="transmembrane region" description="Helical" evidence="2">
    <location>
        <begin position="141"/>
        <end position="160"/>
    </location>
</feature>
<dbReference type="SMART" id="SM00460">
    <property type="entry name" value="TGc"/>
    <property type="match status" value="1"/>
</dbReference>
<sequence>MAERATRARASAPAPGLTGPGSPAVGLALLLATGAALSGFTVLLEPEGPWFASTLVVAAIVLAAGLIVRRTAPAWARLWSVVAGVLALPITLIAMFALDALVPVGDDLLFEGVVRRIGELVLEGESGIAEQGIPAIAEDGIRFFLAAGIGALVLLADVAASALRRPALAAVPLLAVLAVPVVLVPGELPLLSVLATAVAFLLVLAVHRPAASGGGAAAGRAVGIAAAVVAVAVIAPLLLPAVVVGDRPTGAGVAAVTSGVNPVISLGDDLRRGAPVTVLRYSTTAEGGLYLTLSHLADFEGQEVQPVVRDAPAEPTDDVGPPAWFGEEVARSEATTDITLVNLRSRWVPLPSSPARVTDLDGSWIVDRDGLTMRSPAGPLRAGSYTVDSLVAEPTPEQLRAAGVTAPGLDRYRAVPDETEPIVAQTARTVVGDLAAPYEQALALQRFFTDGAFEYSEQAPVEGGYDGTGAEIVARFLEARSGYCVHYASAMTLMARTLGIPARIAVGLLPGTRDPDAPSEFAVSSDDLHAWPELHFDDLGWVRFEPTPSRGTTPAYATDDVPATDAPAEPGATPSPTPDPATPSDAPDPSATTPGPDGADPLVPSDAPGAGGDGAEAGAVAGFRPDPAAVAALAVVLLLAGLAAPGVVRALRRSRRRRSSDALDRWREVRDTARDLGLPAALTLTPRALADRWGAGDAAVRADLERVLLAAEARAFGAERSAVDPPVIDGVLAALRRQSPWWRRMLARVAPVSLLTRADDALLEPAAA</sequence>
<evidence type="ECO:0000256" key="1">
    <source>
        <dbReference type="SAM" id="MobiDB-lite"/>
    </source>
</evidence>
<feature type="transmembrane region" description="Helical" evidence="2">
    <location>
        <begin position="190"/>
        <end position="206"/>
    </location>
</feature>
<keyword evidence="2" id="KW-1133">Transmembrane helix</keyword>
<feature type="transmembrane region" description="Helical" evidence="2">
    <location>
        <begin position="21"/>
        <end position="44"/>
    </location>
</feature>
<dbReference type="PANTHER" id="PTHR42736">
    <property type="entry name" value="PROTEIN-GLUTAMINE GAMMA-GLUTAMYLTRANSFERASE"/>
    <property type="match status" value="1"/>
</dbReference>
<dbReference type="InterPro" id="IPR021878">
    <property type="entry name" value="TgpA_N"/>
</dbReference>
<evidence type="ECO:0000256" key="2">
    <source>
        <dbReference type="SAM" id="Phobius"/>
    </source>
</evidence>
<dbReference type="InterPro" id="IPR038765">
    <property type="entry name" value="Papain-like_cys_pep_sf"/>
</dbReference>
<dbReference type="KEGG" id="mdb:OVN18_01230"/>
<gene>
    <name evidence="4" type="ORF">OVN18_01230</name>
</gene>
<feature type="transmembrane region" description="Helical" evidence="2">
    <location>
        <begin position="50"/>
        <end position="68"/>
    </location>
</feature>
<dbReference type="SUPFAM" id="SSF54001">
    <property type="entry name" value="Cysteine proteinases"/>
    <property type="match status" value="1"/>
</dbReference>
<dbReference type="InterPro" id="IPR002931">
    <property type="entry name" value="Transglutaminase-like"/>
</dbReference>
<feature type="transmembrane region" description="Helical" evidence="2">
    <location>
        <begin position="628"/>
        <end position="648"/>
    </location>
</feature>
<dbReference type="InterPro" id="IPR052901">
    <property type="entry name" value="Bact_TGase-like"/>
</dbReference>
<feature type="transmembrane region" description="Helical" evidence="2">
    <location>
        <begin position="75"/>
        <end position="98"/>
    </location>
</feature>
<keyword evidence="2" id="KW-0812">Transmembrane</keyword>
<organism evidence="4 5">
    <name type="scientific">Microcella daejeonensis</name>
    <dbReference type="NCBI Taxonomy" id="2994971"/>
    <lineage>
        <taxon>Bacteria</taxon>
        <taxon>Bacillati</taxon>
        <taxon>Actinomycetota</taxon>
        <taxon>Actinomycetes</taxon>
        <taxon>Micrococcales</taxon>
        <taxon>Microbacteriaceae</taxon>
        <taxon>Microcella</taxon>
    </lineage>
</organism>
<dbReference type="AlphaFoldDB" id="A0A9E8MLD9"/>
<dbReference type="Gene3D" id="3.10.620.30">
    <property type="match status" value="1"/>
</dbReference>
<feature type="compositionally biased region" description="Low complexity" evidence="1">
    <location>
        <begin position="552"/>
        <end position="572"/>
    </location>
</feature>
<dbReference type="PANTHER" id="PTHR42736:SF1">
    <property type="entry name" value="PROTEIN-GLUTAMINE GAMMA-GLUTAMYLTRANSFERASE"/>
    <property type="match status" value="1"/>
</dbReference>
<evidence type="ECO:0000259" key="3">
    <source>
        <dbReference type="SMART" id="SM00460"/>
    </source>
</evidence>
<evidence type="ECO:0000313" key="4">
    <source>
        <dbReference type="EMBL" id="WAB81672.1"/>
    </source>
</evidence>
<name>A0A9E8MLD9_9MICO</name>
<feature type="transmembrane region" description="Helical" evidence="2">
    <location>
        <begin position="218"/>
        <end position="239"/>
    </location>
</feature>
<dbReference type="EMBL" id="CP113089">
    <property type="protein sequence ID" value="WAB81672.1"/>
    <property type="molecule type" value="Genomic_DNA"/>
</dbReference>
<reference evidence="4" key="1">
    <citation type="submission" date="2022-11" db="EMBL/GenBank/DDBJ databases">
        <title>Description of Microcella daejonensis nov. sp, isolated from riverside soil.</title>
        <authorList>
            <person name="Molina K.M."/>
            <person name="Kim S.B."/>
        </authorList>
    </citation>
    <scope>NUCLEOTIDE SEQUENCE</scope>
    <source>
        <strain evidence="4">MMS21-STM12</strain>
    </source>
</reference>
<feature type="transmembrane region" description="Helical" evidence="2">
    <location>
        <begin position="167"/>
        <end position="184"/>
    </location>
</feature>
<accession>A0A9E8MLD9</accession>